<dbReference type="AlphaFoldDB" id="A0A7U2EWP2"/>
<reference evidence="3" key="1">
    <citation type="journal article" date="2021" name="BMC Genomics">
        <title>Chromosome-level genome assembly and manually-curated proteome of model necrotroph Parastagonospora nodorum Sn15 reveals a genome-wide trove of candidate effector homologs, and redundancy of virulence-related functions within an accessory chromosome.</title>
        <authorList>
            <person name="Bertazzoni S."/>
            <person name="Jones D.A.B."/>
            <person name="Phan H.T."/>
            <person name="Tan K.-C."/>
            <person name="Hane J.K."/>
        </authorList>
    </citation>
    <scope>NUCLEOTIDE SEQUENCE [LARGE SCALE GENOMIC DNA]</scope>
    <source>
        <strain evidence="3">SN15 / ATCC MYA-4574 / FGSC 10173)</strain>
    </source>
</reference>
<accession>A0A7U2EWP2</accession>
<dbReference type="VEuPathDB" id="FungiDB:JI435_430220"/>
<protein>
    <submittedName>
        <fullName evidence="2">Uncharacterized protein</fullName>
    </submittedName>
</protein>
<dbReference type="EMBL" id="CP069026">
    <property type="protein sequence ID" value="QRC94102.1"/>
    <property type="molecule type" value="Genomic_DNA"/>
</dbReference>
<feature type="region of interest" description="Disordered" evidence="1">
    <location>
        <begin position="14"/>
        <end position="36"/>
    </location>
</feature>
<dbReference type="Proteomes" id="UP000663193">
    <property type="component" value="Chromosome 4"/>
</dbReference>
<organism evidence="2 3">
    <name type="scientific">Phaeosphaeria nodorum (strain SN15 / ATCC MYA-4574 / FGSC 10173)</name>
    <name type="common">Glume blotch fungus</name>
    <name type="synonym">Parastagonospora nodorum</name>
    <dbReference type="NCBI Taxonomy" id="321614"/>
    <lineage>
        <taxon>Eukaryota</taxon>
        <taxon>Fungi</taxon>
        <taxon>Dikarya</taxon>
        <taxon>Ascomycota</taxon>
        <taxon>Pezizomycotina</taxon>
        <taxon>Dothideomycetes</taxon>
        <taxon>Pleosporomycetidae</taxon>
        <taxon>Pleosporales</taxon>
        <taxon>Pleosporineae</taxon>
        <taxon>Phaeosphaeriaceae</taxon>
        <taxon>Parastagonospora</taxon>
    </lineage>
</organism>
<evidence type="ECO:0000256" key="1">
    <source>
        <dbReference type="SAM" id="MobiDB-lite"/>
    </source>
</evidence>
<sequence>MLFALSWKNENSNRKKREDMRHRLGGPLRLANSTQRGDHFARSRSLAARMVAHACNRVSLTAAACLWCPRSACTLSHRCSLIAQEFPVNEVRSQICSAPDLTGEQLVKRQQYPRDTAIENAPRDTPRMQ</sequence>
<evidence type="ECO:0000313" key="3">
    <source>
        <dbReference type="Proteomes" id="UP000663193"/>
    </source>
</evidence>
<keyword evidence="3" id="KW-1185">Reference proteome</keyword>
<proteinExistence type="predicted"/>
<evidence type="ECO:0000313" key="2">
    <source>
        <dbReference type="EMBL" id="QRC94102.1"/>
    </source>
</evidence>
<gene>
    <name evidence="2" type="ORF">JI435_430220</name>
</gene>
<name>A0A7U2EWP2_PHANO</name>